<dbReference type="RefSeq" id="XP_048270379.1">
    <property type="nucleotide sequence ID" value="XM_048414422.1"/>
</dbReference>
<feature type="compositionally biased region" description="Basic and acidic residues" evidence="1">
    <location>
        <begin position="191"/>
        <end position="201"/>
    </location>
</feature>
<dbReference type="GeneID" id="125387172"/>
<name>A0A9C6SQ39_BOMTE</name>
<protein>
    <submittedName>
        <fullName evidence="3">Uncharacterized protein LOC125387172</fullName>
    </submittedName>
</protein>
<dbReference type="KEGG" id="bter:125387172"/>
<accession>A0A9C6SQ39</accession>
<feature type="region of interest" description="Disordered" evidence="1">
    <location>
        <begin position="72"/>
        <end position="117"/>
    </location>
</feature>
<proteinExistence type="predicted"/>
<feature type="compositionally biased region" description="Basic and acidic residues" evidence="1">
    <location>
        <begin position="229"/>
        <end position="242"/>
    </location>
</feature>
<dbReference type="Proteomes" id="UP000835206">
    <property type="component" value="Chromosome 2"/>
</dbReference>
<dbReference type="OrthoDB" id="7675441at2759"/>
<evidence type="ECO:0000313" key="2">
    <source>
        <dbReference type="Proteomes" id="UP000835206"/>
    </source>
</evidence>
<feature type="compositionally biased region" description="Polar residues" evidence="1">
    <location>
        <begin position="133"/>
        <end position="159"/>
    </location>
</feature>
<organism evidence="2 3">
    <name type="scientific">Bombus terrestris</name>
    <name type="common">Buff-tailed bumblebee</name>
    <name type="synonym">Apis terrestris</name>
    <dbReference type="NCBI Taxonomy" id="30195"/>
    <lineage>
        <taxon>Eukaryota</taxon>
        <taxon>Metazoa</taxon>
        <taxon>Ecdysozoa</taxon>
        <taxon>Arthropoda</taxon>
        <taxon>Hexapoda</taxon>
        <taxon>Insecta</taxon>
        <taxon>Pterygota</taxon>
        <taxon>Neoptera</taxon>
        <taxon>Endopterygota</taxon>
        <taxon>Hymenoptera</taxon>
        <taxon>Apocrita</taxon>
        <taxon>Aculeata</taxon>
        <taxon>Apoidea</taxon>
        <taxon>Anthophila</taxon>
        <taxon>Apidae</taxon>
        <taxon>Bombus</taxon>
        <taxon>Bombus</taxon>
    </lineage>
</organism>
<feature type="compositionally biased region" description="Basic and acidic residues" evidence="1">
    <location>
        <begin position="82"/>
        <end position="94"/>
    </location>
</feature>
<evidence type="ECO:0000256" key="1">
    <source>
        <dbReference type="SAM" id="MobiDB-lite"/>
    </source>
</evidence>
<dbReference type="AlphaFoldDB" id="A0A9C6SQ39"/>
<feature type="region of interest" description="Disordered" evidence="1">
    <location>
        <begin position="133"/>
        <end position="242"/>
    </location>
</feature>
<keyword evidence="2" id="KW-1185">Reference proteome</keyword>
<reference evidence="3" key="1">
    <citation type="submission" date="2025-08" db="UniProtKB">
        <authorList>
            <consortium name="RefSeq"/>
        </authorList>
    </citation>
    <scope>IDENTIFICATION</scope>
</reference>
<sequence>MLFCTLNKISSLKKYSLYILEITCSLIHFNCQHVATISRESISTSWDTLKGTNLQYFRAYGNSINVRPSDQNFHRGGLKMSENSDKISQEKEIAQTEPKPLRYPPYPGYSYHEPGRPVSKYSARYAHQSLENTNMRTNESDDNPSNSSFAASGSPNKETPPQVDDKETATELDIMENNSENDTLSGSRPPSPKDEESKNLTEQDDISNQKIDQDSVDTCKVESSINKYNNDRDQNTEKKDTQEFEVEKTIPWLRMIPEDKNLSRQMFLYLTHTELKSKIEDVQKKETQACNKQCWDEALRLRDMKNRLELIREKRMYHTENVDLDEESRKCGFANIDKREAELLQREKVCTDSTMYSEDAKAMWKRWVHEDERSTIKDALMRREDLMNRLEKEWQRLAVHEKEKISQSYQIVMNDSTLQELPKLAATVSG</sequence>
<feature type="compositionally biased region" description="Polar residues" evidence="1">
    <location>
        <begin position="176"/>
        <end position="188"/>
    </location>
</feature>
<gene>
    <name evidence="3" type="primary">LOC125387172</name>
</gene>
<feature type="compositionally biased region" description="Basic and acidic residues" evidence="1">
    <location>
        <begin position="211"/>
        <end position="220"/>
    </location>
</feature>
<evidence type="ECO:0000313" key="3">
    <source>
        <dbReference type="RefSeq" id="XP_048270379.1"/>
    </source>
</evidence>